<dbReference type="InterPro" id="IPR003439">
    <property type="entry name" value="ABC_transporter-like_ATP-bd"/>
</dbReference>
<dbReference type="AlphaFoldDB" id="A0A429ZZW4"/>
<dbReference type="Pfam" id="PF00005">
    <property type="entry name" value="ABC_tran"/>
    <property type="match status" value="1"/>
</dbReference>
<feature type="transmembrane region" description="Helical" evidence="8">
    <location>
        <begin position="313"/>
        <end position="332"/>
    </location>
</feature>
<dbReference type="PANTHER" id="PTHR46743">
    <property type="entry name" value="TEICHOIC ACIDS EXPORT ATP-BINDING PROTEIN TAGH"/>
    <property type="match status" value="1"/>
</dbReference>
<dbReference type="InterPro" id="IPR015860">
    <property type="entry name" value="ABC_transpr_TagH-like"/>
</dbReference>
<reference evidence="10 11" key="1">
    <citation type="submission" date="2017-05" db="EMBL/GenBank/DDBJ databases">
        <title>Vagococcus spp. assemblies.</title>
        <authorList>
            <person name="Gulvik C.A."/>
        </authorList>
    </citation>
    <scope>NUCLEOTIDE SEQUENCE [LARGE SCALE GENOMIC DNA]</scope>
    <source>
        <strain evidence="10 11">SS1995</strain>
    </source>
</reference>
<evidence type="ECO:0000256" key="3">
    <source>
        <dbReference type="ARBA" id="ARBA00022475"/>
    </source>
</evidence>
<keyword evidence="2" id="KW-0813">Transport</keyword>
<keyword evidence="5 10" id="KW-0067">ATP-binding</keyword>
<dbReference type="InterPro" id="IPR017871">
    <property type="entry name" value="ABC_transporter-like_CS"/>
</dbReference>
<keyword evidence="6" id="KW-1278">Translocase</keyword>
<evidence type="ECO:0000256" key="2">
    <source>
        <dbReference type="ARBA" id="ARBA00022448"/>
    </source>
</evidence>
<comment type="caution">
    <text evidence="10">The sequence shown here is derived from an EMBL/GenBank/DDBJ whole genome shotgun (WGS) entry which is preliminary data.</text>
</comment>
<feature type="domain" description="ABC transporter" evidence="9">
    <location>
        <begin position="38"/>
        <end position="260"/>
    </location>
</feature>
<evidence type="ECO:0000313" key="10">
    <source>
        <dbReference type="EMBL" id="RST99557.1"/>
    </source>
</evidence>
<evidence type="ECO:0000256" key="6">
    <source>
        <dbReference type="ARBA" id="ARBA00022967"/>
    </source>
</evidence>
<dbReference type="OrthoDB" id="9778870at2"/>
<dbReference type="PROSITE" id="PS00211">
    <property type="entry name" value="ABC_TRANSPORTER_1"/>
    <property type="match status" value="1"/>
</dbReference>
<organism evidence="10 11">
    <name type="scientific">Vagococcus vulneris</name>
    <dbReference type="NCBI Taxonomy" id="1977869"/>
    <lineage>
        <taxon>Bacteria</taxon>
        <taxon>Bacillati</taxon>
        <taxon>Bacillota</taxon>
        <taxon>Bacilli</taxon>
        <taxon>Lactobacillales</taxon>
        <taxon>Enterococcaceae</taxon>
        <taxon>Vagococcus</taxon>
    </lineage>
</organism>
<keyword evidence="3" id="KW-1003">Cell membrane</keyword>
<evidence type="ECO:0000256" key="8">
    <source>
        <dbReference type="SAM" id="Phobius"/>
    </source>
</evidence>
<keyword evidence="8" id="KW-0812">Transmembrane</keyword>
<evidence type="ECO:0000256" key="7">
    <source>
        <dbReference type="ARBA" id="ARBA00023136"/>
    </source>
</evidence>
<dbReference type="CDD" id="cd03220">
    <property type="entry name" value="ABC_KpsT_Wzt"/>
    <property type="match status" value="1"/>
</dbReference>
<comment type="similarity">
    <text evidence="1">Belongs to the ABC transporter superfamily.</text>
</comment>
<dbReference type="GO" id="GO:0005524">
    <property type="term" value="F:ATP binding"/>
    <property type="evidence" value="ECO:0007669"/>
    <property type="project" value="UniProtKB-KW"/>
</dbReference>
<dbReference type="GO" id="GO:0016020">
    <property type="term" value="C:membrane"/>
    <property type="evidence" value="ECO:0007669"/>
    <property type="project" value="InterPro"/>
</dbReference>
<dbReference type="GO" id="GO:0016887">
    <property type="term" value="F:ATP hydrolysis activity"/>
    <property type="evidence" value="ECO:0007669"/>
    <property type="project" value="InterPro"/>
</dbReference>
<dbReference type="InterPro" id="IPR050683">
    <property type="entry name" value="Bact_Polysacc_Export_ATP-bd"/>
</dbReference>
<dbReference type="InterPro" id="IPR003593">
    <property type="entry name" value="AAA+_ATPase"/>
</dbReference>
<accession>A0A429ZZW4</accession>
<proteinExistence type="inferred from homology"/>
<dbReference type="EMBL" id="NGJS01000004">
    <property type="protein sequence ID" value="RST99557.1"/>
    <property type="molecule type" value="Genomic_DNA"/>
</dbReference>
<dbReference type="SUPFAM" id="SSF52540">
    <property type="entry name" value="P-loop containing nucleoside triphosphate hydrolases"/>
    <property type="match status" value="1"/>
</dbReference>
<sequence length="364" mass="40974">MRFQYDRIGWIEVKQDENIKVQLSMVTKEYDLYKKKSDKIKALFKFSQKDIPHFWGLKGIDLTVYSGEAVGLIGINGSGKSTLSNILAGIIPQTTGQMIINGETSIIAIGAGLKGQLTGLENIRLKCLMSGFTNEEIDNMLDDIKSFADLGDFIDQPVKNYSSGMKARLGFSIAVHNDPDVLIIDEALSVGDDTFYQKCVDRIMSFKEQGKTIIFVSHAIGQIEKLCDKVAWIHYGDLREYGETAEVVAHYNEFIKWFRAQSAADKKKYQADYKSQQRDFNEVKLAEVAVERGHDKKVLRGPSTGKMSVLTKWMMVLMVIGMIGFGSIYLSGKSFRSVIDNPGRFFSRTSQIQLIELNNTDHDK</sequence>
<dbReference type="InterPro" id="IPR027417">
    <property type="entry name" value="P-loop_NTPase"/>
</dbReference>
<evidence type="ECO:0000256" key="4">
    <source>
        <dbReference type="ARBA" id="ARBA00022741"/>
    </source>
</evidence>
<name>A0A429ZZW4_9ENTE</name>
<dbReference type="GO" id="GO:0140359">
    <property type="term" value="F:ABC-type transporter activity"/>
    <property type="evidence" value="ECO:0007669"/>
    <property type="project" value="InterPro"/>
</dbReference>
<evidence type="ECO:0000259" key="9">
    <source>
        <dbReference type="PROSITE" id="PS50893"/>
    </source>
</evidence>
<protein>
    <submittedName>
        <fullName evidence="10">Teichoic acid ABC transporter ATP-binding protein</fullName>
    </submittedName>
</protein>
<gene>
    <name evidence="10" type="ORF">CBF37_04315</name>
</gene>
<dbReference type="Gene3D" id="3.40.50.300">
    <property type="entry name" value="P-loop containing nucleotide triphosphate hydrolases"/>
    <property type="match status" value="1"/>
</dbReference>
<keyword evidence="11" id="KW-1185">Reference proteome</keyword>
<dbReference type="FunFam" id="3.40.50.300:FF:003010">
    <property type="entry name" value="Teichoic acids export ATP-binding protein TagH"/>
    <property type="match status" value="1"/>
</dbReference>
<dbReference type="PROSITE" id="PS50893">
    <property type="entry name" value="ABC_TRANSPORTER_2"/>
    <property type="match status" value="1"/>
</dbReference>
<dbReference type="PANTHER" id="PTHR46743:SF2">
    <property type="entry name" value="TEICHOIC ACIDS EXPORT ATP-BINDING PROTEIN TAGH"/>
    <property type="match status" value="1"/>
</dbReference>
<evidence type="ECO:0000256" key="5">
    <source>
        <dbReference type="ARBA" id="ARBA00022840"/>
    </source>
</evidence>
<keyword evidence="4" id="KW-0547">Nucleotide-binding</keyword>
<keyword evidence="8" id="KW-1133">Transmembrane helix</keyword>
<keyword evidence="7 8" id="KW-0472">Membrane</keyword>
<evidence type="ECO:0000313" key="11">
    <source>
        <dbReference type="Proteomes" id="UP000287857"/>
    </source>
</evidence>
<dbReference type="Proteomes" id="UP000287857">
    <property type="component" value="Unassembled WGS sequence"/>
</dbReference>
<dbReference type="RefSeq" id="WP_125983495.1">
    <property type="nucleotide sequence ID" value="NZ_NGJS01000004.1"/>
</dbReference>
<evidence type="ECO:0000256" key="1">
    <source>
        <dbReference type="ARBA" id="ARBA00005417"/>
    </source>
</evidence>
<dbReference type="SMART" id="SM00382">
    <property type="entry name" value="AAA"/>
    <property type="match status" value="1"/>
</dbReference>